<dbReference type="Gene3D" id="1.10.510.10">
    <property type="entry name" value="Transferase(Phosphotransferase) domain 1"/>
    <property type="match status" value="1"/>
</dbReference>
<dbReference type="EMBL" id="OU503043">
    <property type="protein sequence ID" value="CAI9766112.1"/>
    <property type="molecule type" value="Genomic_DNA"/>
</dbReference>
<dbReference type="FunFam" id="1.10.510.10:FF:000146">
    <property type="entry name" value="LRR receptor-like serine/threonine-protein kinase IOS1"/>
    <property type="match status" value="1"/>
</dbReference>
<evidence type="ECO:0000256" key="9">
    <source>
        <dbReference type="ARBA" id="ARBA00022737"/>
    </source>
</evidence>
<name>A0AAD1ZAD8_9LAMI</name>
<keyword evidence="11" id="KW-0418">Kinase</keyword>
<evidence type="ECO:0000256" key="16">
    <source>
        <dbReference type="ARBA" id="ARBA00047899"/>
    </source>
</evidence>
<evidence type="ECO:0000256" key="7">
    <source>
        <dbReference type="ARBA" id="ARBA00022692"/>
    </source>
</evidence>
<evidence type="ECO:0000256" key="17">
    <source>
        <dbReference type="ARBA" id="ARBA00048679"/>
    </source>
</evidence>
<dbReference type="EC" id="2.7.11.1" evidence="2"/>
<keyword evidence="22" id="KW-1185">Reference proteome</keyword>
<reference evidence="21" key="1">
    <citation type="submission" date="2023-05" db="EMBL/GenBank/DDBJ databases">
        <authorList>
            <person name="Huff M."/>
        </authorList>
    </citation>
    <scope>NUCLEOTIDE SEQUENCE</scope>
</reference>
<sequence length="1208" mass="136614">MAYRINIRAYSLSSSQPPLALKLTNDPVTQKTASNTVTCFYQTHIGGYWRNVTILWSKDLSSHSLSISVATRESDDHQTCKIDLKPWQFWAKKGYKTFQVDGNQLDVYWDFRSAKYSTSPEPCSDFYVALVSDKEMSLLLGDYTEKAYKRTKSNAALVDAMLFYKEEHVFGKKSFSTRAKFDHRKKEHDVVVESSTSGPREPEMWISVDGIVLIHIRNLQWKFRGNQTILVNKQPVQVFWDVYAWLFCIPGSNHALFIFKPGAPEADSDKEESCSHGDGSDCSGDSKYYSTISYSQASRFCLFLYAWKIELVQAHLGTACRSRQTLENCEEPGLAWPATKLGSTPARLIVGSALTGTLIRGQDDQSEFISVDCGIADGSHYTDPTTGIIYSSDAGFVHSGVSKSISVTYQTNSLERQFLYLRSFPQGTRNCYTLRPALGKGNKYLLRTSFMYRNYDSRGELPTFDLHLGVDLWDTVTLENESTPLRKEIVHIPSSDYIHVCLVKRGSTTPFISCLELRPLTRIMYTTENKTLQLTARLNFAPTSERFIRYKDDIYDRIWKPSTPANSTTIRTSYTIYNPADYFRPPSAVMSSAIIPENNNDSISFDWVSNNLNDVFYMYLYFAELQALQQKEYRGFNISVNRVFWHGLVSPTYLSSRVIYANKWYTVTGRSKYVVTLDRAANSTLPPIISAVEIYAVKDFSHSQTDEKDVDAILSIKSVYGLTRNWQGDPCAPETFIWDGLSCKYNNVQTPRIQSLNLSFGGLSGIIAPYISNLTMLELLDLSNNNLTGKVPEFLAELDSLKVLNLKGNNFCGPTPDQLLKKSNDRLLSLSIDYPSNCTDACQSHCKKKSNNALVTTLASVLVSAFVLLIVLVTLWMIRRRRKMVMRKTGSYYSRLNRTALDIKNPQFTYSEVLKITNNFQKVIGEGGFGTVYHGFVDATQVAVKMLSPSSSQGYKEFLAEAKLLLSVHHKNLTSFVGYCNENNVIGIIYEYMANGNLEQYLTDRNPHVLCWEERLKIAIDAAQGLEYLHHGCKPPIVHRDVKTTNILLDENFQAKLADFGLSRAFLSEDHTHISTIVVGTPGYLDPEYYSSSQMSEKSDVYSFGIVLLEIVTGRPAVEKSKEWTHLIQWIRAMLPGGDIQSIVDPKLQGEFAVSSVWKFVELAMDCVSRNSVRRPNMTYVVVELKECLALEMTDQETQSKVSVDMIP</sequence>
<dbReference type="GO" id="GO:0016020">
    <property type="term" value="C:membrane"/>
    <property type="evidence" value="ECO:0007669"/>
    <property type="project" value="UniProtKB-SubCell"/>
</dbReference>
<keyword evidence="7 19" id="KW-0812">Transmembrane</keyword>
<feature type="domain" description="Protein kinase" evidence="20">
    <location>
        <begin position="918"/>
        <end position="1189"/>
    </location>
</feature>
<feature type="transmembrane region" description="Helical" evidence="19">
    <location>
        <begin position="853"/>
        <end position="878"/>
    </location>
</feature>
<evidence type="ECO:0000256" key="13">
    <source>
        <dbReference type="ARBA" id="ARBA00022989"/>
    </source>
</evidence>
<dbReference type="InterPro" id="IPR024788">
    <property type="entry name" value="Malectin-like_Carb-bd_dom"/>
</dbReference>
<evidence type="ECO:0000313" key="21">
    <source>
        <dbReference type="EMBL" id="CAI9766112.1"/>
    </source>
</evidence>
<dbReference type="Pfam" id="PF13855">
    <property type="entry name" value="LRR_8"/>
    <property type="match status" value="1"/>
</dbReference>
<evidence type="ECO:0000256" key="4">
    <source>
        <dbReference type="ARBA" id="ARBA00022553"/>
    </source>
</evidence>
<dbReference type="InterPro" id="IPR011009">
    <property type="entry name" value="Kinase-like_dom_sf"/>
</dbReference>
<evidence type="ECO:0000256" key="5">
    <source>
        <dbReference type="ARBA" id="ARBA00022614"/>
    </source>
</evidence>
<dbReference type="CDD" id="cd14066">
    <property type="entry name" value="STKc_IRAK"/>
    <property type="match status" value="1"/>
</dbReference>
<dbReference type="SUPFAM" id="SSF56112">
    <property type="entry name" value="Protein kinase-like (PK-like)"/>
    <property type="match status" value="1"/>
</dbReference>
<keyword evidence="14 19" id="KW-0472">Membrane</keyword>
<dbReference type="Pfam" id="PF05910">
    <property type="entry name" value="DUF868"/>
    <property type="match status" value="1"/>
</dbReference>
<keyword evidence="12 18" id="KW-0067">ATP-binding</keyword>
<dbReference type="InterPro" id="IPR032675">
    <property type="entry name" value="LRR_dom_sf"/>
</dbReference>
<dbReference type="InterPro" id="IPR001245">
    <property type="entry name" value="Ser-Thr/Tyr_kinase_cat_dom"/>
</dbReference>
<keyword evidence="10 18" id="KW-0547">Nucleotide-binding</keyword>
<keyword evidence="13 19" id="KW-1133">Transmembrane helix</keyword>
<keyword evidence="9" id="KW-0677">Repeat</keyword>
<dbReference type="AlphaFoldDB" id="A0AAD1ZAD8"/>
<organism evidence="21 22">
    <name type="scientific">Fraxinus pennsylvanica</name>
    <dbReference type="NCBI Taxonomy" id="56036"/>
    <lineage>
        <taxon>Eukaryota</taxon>
        <taxon>Viridiplantae</taxon>
        <taxon>Streptophyta</taxon>
        <taxon>Embryophyta</taxon>
        <taxon>Tracheophyta</taxon>
        <taxon>Spermatophyta</taxon>
        <taxon>Magnoliopsida</taxon>
        <taxon>eudicotyledons</taxon>
        <taxon>Gunneridae</taxon>
        <taxon>Pentapetalae</taxon>
        <taxon>asterids</taxon>
        <taxon>lamiids</taxon>
        <taxon>Lamiales</taxon>
        <taxon>Oleaceae</taxon>
        <taxon>Oleeae</taxon>
        <taxon>Fraxinus</taxon>
    </lineage>
</organism>
<evidence type="ECO:0000256" key="3">
    <source>
        <dbReference type="ARBA" id="ARBA00022527"/>
    </source>
</evidence>
<dbReference type="FunFam" id="3.80.10.10:FF:000129">
    <property type="entry name" value="Leucine-rich repeat receptor-like kinase"/>
    <property type="match status" value="1"/>
</dbReference>
<dbReference type="Gene3D" id="3.80.10.10">
    <property type="entry name" value="Ribonuclease Inhibitor"/>
    <property type="match status" value="1"/>
</dbReference>
<dbReference type="PROSITE" id="PS00107">
    <property type="entry name" value="PROTEIN_KINASE_ATP"/>
    <property type="match status" value="1"/>
</dbReference>
<proteinExistence type="predicted"/>
<dbReference type="SMART" id="SM00220">
    <property type="entry name" value="S_TKc"/>
    <property type="match status" value="1"/>
</dbReference>
<dbReference type="Proteomes" id="UP000834106">
    <property type="component" value="Chromosome 8"/>
</dbReference>
<comment type="subcellular location">
    <subcellularLocation>
        <location evidence="1">Membrane</location>
        <topology evidence="1">Single-pass membrane protein</topology>
    </subcellularLocation>
</comment>
<evidence type="ECO:0000259" key="20">
    <source>
        <dbReference type="PROSITE" id="PS50011"/>
    </source>
</evidence>
<dbReference type="PROSITE" id="PS50011">
    <property type="entry name" value="PROTEIN_KINASE_DOM"/>
    <property type="match status" value="1"/>
</dbReference>
<evidence type="ECO:0000256" key="15">
    <source>
        <dbReference type="ARBA" id="ARBA00023170"/>
    </source>
</evidence>
<dbReference type="GO" id="GO:0004674">
    <property type="term" value="F:protein serine/threonine kinase activity"/>
    <property type="evidence" value="ECO:0007669"/>
    <property type="project" value="UniProtKB-KW"/>
</dbReference>
<comment type="catalytic activity">
    <reaction evidence="16">
        <text>L-threonyl-[protein] + ATP = O-phospho-L-threonyl-[protein] + ADP + H(+)</text>
        <dbReference type="Rhea" id="RHEA:46608"/>
        <dbReference type="Rhea" id="RHEA-COMP:11060"/>
        <dbReference type="Rhea" id="RHEA-COMP:11605"/>
        <dbReference type="ChEBI" id="CHEBI:15378"/>
        <dbReference type="ChEBI" id="CHEBI:30013"/>
        <dbReference type="ChEBI" id="CHEBI:30616"/>
        <dbReference type="ChEBI" id="CHEBI:61977"/>
        <dbReference type="ChEBI" id="CHEBI:456216"/>
        <dbReference type="EC" id="2.7.11.1"/>
    </reaction>
</comment>
<keyword evidence="4" id="KW-0597">Phosphoprotein</keyword>
<gene>
    <name evidence="21" type="ORF">FPE_LOCUS13542</name>
</gene>
<evidence type="ECO:0000256" key="6">
    <source>
        <dbReference type="ARBA" id="ARBA00022679"/>
    </source>
</evidence>
<dbReference type="PANTHER" id="PTHR45631:SF202">
    <property type="entry name" value="SENESCENCE-INDUCED RECEPTOR-LIKE SERINE_THREONINE-PROTEIN KINASE"/>
    <property type="match status" value="1"/>
</dbReference>
<dbReference type="GO" id="GO:0005524">
    <property type="term" value="F:ATP binding"/>
    <property type="evidence" value="ECO:0007669"/>
    <property type="project" value="UniProtKB-UniRule"/>
</dbReference>
<evidence type="ECO:0000256" key="12">
    <source>
        <dbReference type="ARBA" id="ARBA00022840"/>
    </source>
</evidence>
<keyword evidence="8" id="KW-0732">Signal</keyword>
<dbReference type="Pfam" id="PF12819">
    <property type="entry name" value="Malectin_like"/>
    <property type="match status" value="1"/>
</dbReference>
<evidence type="ECO:0000256" key="19">
    <source>
        <dbReference type="SAM" id="Phobius"/>
    </source>
</evidence>
<evidence type="ECO:0000313" key="22">
    <source>
        <dbReference type="Proteomes" id="UP000834106"/>
    </source>
</evidence>
<dbReference type="InterPro" id="IPR001611">
    <property type="entry name" value="Leu-rich_rpt"/>
</dbReference>
<dbReference type="PANTHER" id="PTHR45631">
    <property type="entry name" value="OS07G0107800 PROTEIN-RELATED"/>
    <property type="match status" value="1"/>
</dbReference>
<evidence type="ECO:0000256" key="18">
    <source>
        <dbReference type="PROSITE-ProRule" id="PRU10141"/>
    </source>
</evidence>
<keyword evidence="5" id="KW-0433">Leucine-rich repeat</keyword>
<comment type="catalytic activity">
    <reaction evidence="17">
        <text>L-seryl-[protein] + ATP = O-phospho-L-seryl-[protein] + ADP + H(+)</text>
        <dbReference type="Rhea" id="RHEA:17989"/>
        <dbReference type="Rhea" id="RHEA-COMP:9863"/>
        <dbReference type="Rhea" id="RHEA-COMP:11604"/>
        <dbReference type="ChEBI" id="CHEBI:15378"/>
        <dbReference type="ChEBI" id="CHEBI:29999"/>
        <dbReference type="ChEBI" id="CHEBI:30616"/>
        <dbReference type="ChEBI" id="CHEBI:83421"/>
        <dbReference type="ChEBI" id="CHEBI:456216"/>
        <dbReference type="EC" id="2.7.11.1"/>
    </reaction>
</comment>
<dbReference type="FunFam" id="3.30.200.20:FF:000394">
    <property type="entry name" value="Leucine-rich repeat receptor-like protein kinase"/>
    <property type="match status" value="1"/>
</dbReference>
<dbReference type="PROSITE" id="PS00108">
    <property type="entry name" value="PROTEIN_KINASE_ST"/>
    <property type="match status" value="1"/>
</dbReference>
<keyword evidence="3" id="KW-0723">Serine/threonine-protein kinase</keyword>
<dbReference type="Pfam" id="PF07714">
    <property type="entry name" value="PK_Tyr_Ser-Thr"/>
    <property type="match status" value="1"/>
</dbReference>
<dbReference type="InterPro" id="IPR008271">
    <property type="entry name" value="Ser/Thr_kinase_AS"/>
</dbReference>
<feature type="binding site" evidence="18">
    <location>
        <position position="945"/>
    </location>
    <ligand>
        <name>ATP</name>
        <dbReference type="ChEBI" id="CHEBI:30616"/>
    </ligand>
</feature>
<dbReference type="InterPro" id="IPR000719">
    <property type="entry name" value="Prot_kinase_dom"/>
</dbReference>
<protein>
    <recommendedName>
        <fullName evidence="2">non-specific serine/threonine protein kinase</fullName>
        <ecNumber evidence="2">2.7.11.1</ecNumber>
    </recommendedName>
</protein>
<dbReference type="InterPro" id="IPR017441">
    <property type="entry name" value="Protein_kinase_ATP_BS"/>
</dbReference>
<keyword evidence="15" id="KW-0675">Receptor</keyword>
<evidence type="ECO:0000256" key="10">
    <source>
        <dbReference type="ARBA" id="ARBA00022741"/>
    </source>
</evidence>
<dbReference type="Gene3D" id="3.30.200.20">
    <property type="entry name" value="Phosphorylase Kinase, domain 1"/>
    <property type="match status" value="1"/>
</dbReference>
<evidence type="ECO:0000256" key="14">
    <source>
        <dbReference type="ARBA" id="ARBA00023136"/>
    </source>
</evidence>
<evidence type="ECO:0000256" key="11">
    <source>
        <dbReference type="ARBA" id="ARBA00022777"/>
    </source>
</evidence>
<dbReference type="InterPro" id="IPR008586">
    <property type="entry name" value="DUF868_pln"/>
</dbReference>
<accession>A0AAD1ZAD8</accession>
<keyword evidence="6" id="KW-0808">Transferase</keyword>
<evidence type="ECO:0000256" key="1">
    <source>
        <dbReference type="ARBA" id="ARBA00004167"/>
    </source>
</evidence>
<evidence type="ECO:0000256" key="8">
    <source>
        <dbReference type="ARBA" id="ARBA00022729"/>
    </source>
</evidence>
<evidence type="ECO:0000256" key="2">
    <source>
        <dbReference type="ARBA" id="ARBA00012513"/>
    </source>
</evidence>
<dbReference type="SUPFAM" id="SSF52058">
    <property type="entry name" value="L domain-like"/>
    <property type="match status" value="1"/>
</dbReference>